<feature type="compositionally biased region" description="Basic and acidic residues" evidence="1">
    <location>
        <begin position="102"/>
        <end position="114"/>
    </location>
</feature>
<dbReference type="RefSeq" id="WP_076763669.1">
    <property type="nucleotide sequence ID" value="NZ_MSFI01000003.1"/>
</dbReference>
<organism evidence="2 3">
    <name type="scientific">Domibacillus epiphyticus</name>
    <dbReference type="NCBI Taxonomy" id="1714355"/>
    <lineage>
        <taxon>Bacteria</taxon>
        <taxon>Bacillati</taxon>
        <taxon>Bacillota</taxon>
        <taxon>Bacilli</taxon>
        <taxon>Bacillales</taxon>
        <taxon>Bacillaceae</taxon>
        <taxon>Domibacillus</taxon>
    </lineage>
</organism>
<accession>A0A1V2ABE7</accession>
<keyword evidence="3" id="KW-1185">Reference proteome</keyword>
<evidence type="ECO:0000313" key="3">
    <source>
        <dbReference type="Proteomes" id="UP000188613"/>
    </source>
</evidence>
<evidence type="ECO:0000256" key="1">
    <source>
        <dbReference type="SAM" id="MobiDB-lite"/>
    </source>
</evidence>
<sequence length="261" mass="29866">MAIIYPHIEDPNMTHYIRPEGEYTFFESEEDYAKKVKEWGLSAKKEFWYKGKTYKRLVTIKGYQSFGSDNTANILVIEFQDGHLSCIYPDYLKDMQSGNFGKESRVSSAEKERAPSVSESPNETLKIPSKEKTIPNAVQKPSDHKTQKAKQPAIILPAEKVHFTATVKQLALSWNHFSEENDEVVVLEHVQIVQDEPINVGLAWCSHSKTLKKQELQPGEHLEFDGKIVKKKLPAGKEVEEEYRLDTTVPYKINNPSKIVK</sequence>
<reference evidence="2 3" key="1">
    <citation type="submission" date="2016-12" db="EMBL/GenBank/DDBJ databases">
        <title>Domibacillus sp. SAB 38T whole genome sequencing.</title>
        <authorList>
            <person name="Verma A."/>
            <person name="Ojha A.K."/>
            <person name="Krishnamurthi S."/>
        </authorList>
    </citation>
    <scope>NUCLEOTIDE SEQUENCE [LARGE SCALE GENOMIC DNA]</scope>
    <source>
        <strain evidence="2 3">SAB 38</strain>
    </source>
</reference>
<protein>
    <submittedName>
        <fullName evidence="2">Uncharacterized protein</fullName>
    </submittedName>
</protein>
<dbReference type="AlphaFoldDB" id="A0A1V2ABE7"/>
<dbReference type="EMBL" id="MSFI01000003">
    <property type="protein sequence ID" value="OMP68323.1"/>
    <property type="molecule type" value="Genomic_DNA"/>
</dbReference>
<name>A0A1V2ABE7_9BACI</name>
<gene>
    <name evidence="2" type="ORF">BTO28_02295</name>
</gene>
<evidence type="ECO:0000313" key="2">
    <source>
        <dbReference type="EMBL" id="OMP68323.1"/>
    </source>
</evidence>
<dbReference type="OrthoDB" id="2923612at2"/>
<feature type="region of interest" description="Disordered" evidence="1">
    <location>
        <begin position="102"/>
        <end position="150"/>
    </location>
</feature>
<proteinExistence type="predicted"/>
<dbReference type="Proteomes" id="UP000188613">
    <property type="component" value="Unassembled WGS sequence"/>
</dbReference>
<comment type="caution">
    <text evidence="2">The sequence shown here is derived from an EMBL/GenBank/DDBJ whole genome shotgun (WGS) entry which is preliminary data.</text>
</comment>